<organism evidence="1">
    <name type="scientific">marine sediment metagenome</name>
    <dbReference type="NCBI Taxonomy" id="412755"/>
    <lineage>
        <taxon>unclassified sequences</taxon>
        <taxon>metagenomes</taxon>
        <taxon>ecological metagenomes</taxon>
    </lineage>
</organism>
<reference evidence="1" key="1">
    <citation type="journal article" date="2014" name="Front. Microbiol.">
        <title>High frequency of phylogenetically diverse reductive dehalogenase-homologous genes in deep subseafloor sedimentary metagenomes.</title>
        <authorList>
            <person name="Kawai M."/>
            <person name="Futagami T."/>
            <person name="Toyoda A."/>
            <person name="Takaki Y."/>
            <person name="Nishi S."/>
            <person name="Hori S."/>
            <person name="Arai W."/>
            <person name="Tsubouchi T."/>
            <person name="Morono Y."/>
            <person name="Uchiyama I."/>
            <person name="Ito T."/>
            <person name="Fujiyama A."/>
            <person name="Inagaki F."/>
            <person name="Takami H."/>
        </authorList>
    </citation>
    <scope>NUCLEOTIDE SEQUENCE</scope>
    <source>
        <strain evidence="1">Expedition CK06-06</strain>
    </source>
</reference>
<comment type="caution">
    <text evidence="1">The sequence shown here is derived from an EMBL/GenBank/DDBJ whole genome shotgun (WGS) entry which is preliminary data.</text>
</comment>
<protein>
    <submittedName>
        <fullName evidence="1">Uncharacterized protein</fullName>
    </submittedName>
</protein>
<accession>X1H415</accession>
<name>X1H415_9ZZZZ</name>
<feature type="non-terminal residue" evidence="1">
    <location>
        <position position="223"/>
    </location>
</feature>
<proteinExistence type="predicted"/>
<dbReference type="AlphaFoldDB" id="X1H415"/>
<dbReference type="EMBL" id="BARU01033222">
    <property type="protein sequence ID" value="GAH64921.1"/>
    <property type="molecule type" value="Genomic_DNA"/>
</dbReference>
<sequence length="223" mass="24610">MSFTLSIKNAPWGSVIWDACYGPPPAAEICSPLLGLSEVWNCPYNPYGATDLRIGVYDSNWNVKHSGTNLGPIHDGKDYIYDCSSGVLSEIIPESEFRNISIDSIEPTEVEVGDTVRITARVEHRGAGQTATIYAAIGIQGLWFDEILYGQRAWSFAQSSGWEDYYPWVDILITSAIASGVYDAYVKVKAPLLVSPTVRDCITIVAVPTEPEFRGFAIEEYIK</sequence>
<gene>
    <name evidence="1" type="ORF">S03H2_52301</name>
</gene>
<evidence type="ECO:0000313" key="1">
    <source>
        <dbReference type="EMBL" id="GAH64921.1"/>
    </source>
</evidence>